<keyword evidence="3" id="KW-1185">Reference proteome</keyword>
<dbReference type="EMBL" id="JAVRRJ010000002">
    <property type="protein sequence ID" value="KAK5088771.1"/>
    <property type="molecule type" value="Genomic_DNA"/>
</dbReference>
<proteinExistence type="predicted"/>
<reference evidence="2 3" key="1">
    <citation type="submission" date="2023-08" db="EMBL/GenBank/DDBJ databases">
        <title>Black Yeasts Isolated from many extreme environments.</title>
        <authorList>
            <person name="Coleine C."/>
            <person name="Stajich J.E."/>
            <person name="Selbmann L."/>
        </authorList>
    </citation>
    <scope>NUCLEOTIDE SEQUENCE [LARGE SCALE GENOMIC DNA]</scope>
    <source>
        <strain evidence="2 3">CCFEE 5910</strain>
    </source>
</reference>
<keyword evidence="1" id="KW-0732">Signal</keyword>
<dbReference type="AlphaFoldDB" id="A0AAN7YII5"/>
<name>A0AAN7YII5_9EURO</name>
<protein>
    <submittedName>
        <fullName evidence="2">Uncharacterized protein</fullName>
    </submittedName>
</protein>
<feature type="chain" id="PRO_5042979953" evidence="1">
    <location>
        <begin position="17"/>
        <end position="213"/>
    </location>
</feature>
<evidence type="ECO:0000256" key="1">
    <source>
        <dbReference type="SAM" id="SignalP"/>
    </source>
</evidence>
<organism evidence="2 3">
    <name type="scientific">Lithohypha guttulata</name>
    <dbReference type="NCBI Taxonomy" id="1690604"/>
    <lineage>
        <taxon>Eukaryota</taxon>
        <taxon>Fungi</taxon>
        <taxon>Dikarya</taxon>
        <taxon>Ascomycota</taxon>
        <taxon>Pezizomycotina</taxon>
        <taxon>Eurotiomycetes</taxon>
        <taxon>Chaetothyriomycetidae</taxon>
        <taxon>Chaetothyriales</taxon>
        <taxon>Trichomeriaceae</taxon>
        <taxon>Lithohypha</taxon>
    </lineage>
</organism>
<gene>
    <name evidence="2" type="ORF">LTR05_002993</name>
</gene>
<dbReference type="Proteomes" id="UP001309876">
    <property type="component" value="Unassembled WGS sequence"/>
</dbReference>
<comment type="caution">
    <text evidence="2">The sequence shown here is derived from an EMBL/GenBank/DDBJ whole genome shotgun (WGS) entry which is preliminary data.</text>
</comment>
<accession>A0AAN7YII5</accession>
<feature type="signal peptide" evidence="1">
    <location>
        <begin position="1"/>
        <end position="16"/>
    </location>
</feature>
<evidence type="ECO:0000313" key="2">
    <source>
        <dbReference type="EMBL" id="KAK5088771.1"/>
    </source>
</evidence>
<sequence>MKTLNYIVVLFGLAAAVPLGIISGVSDLGSGVGDVTSGTLDATGRVVDGAGNVIETIGNTFAVKRGMVDGTLDTDKELSDAVVRVFIGLSDGAEQITDNVGDVAQGVRDDLKALGANVEGLLLAKRGVVTGLLGNVAVQLVDVADNVADNVVDDLGSFLGNNAAAKRGLTLPFVVNLKDVLDKAGDTADDACSSVEGVLEGIGEVLPIDCGLL</sequence>
<evidence type="ECO:0000313" key="3">
    <source>
        <dbReference type="Proteomes" id="UP001309876"/>
    </source>
</evidence>